<accession>A0A147DUH2</accession>
<reference evidence="1 2" key="1">
    <citation type="journal article" date="2016" name="Front. Microbiol.">
        <title>Genomic Resource of Rice Seed Associated Bacteria.</title>
        <authorList>
            <person name="Midha S."/>
            <person name="Bansal K."/>
            <person name="Sharma S."/>
            <person name="Kumar N."/>
            <person name="Patil P.P."/>
            <person name="Chaudhry V."/>
            <person name="Patil P.B."/>
        </authorList>
    </citation>
    <scope>NUCLEOTIDE SEQUENCE [LARGE SCALE GENOMIC DNA]</scope>
    <source>
        <strain evidence="1 2">NS359</strain>
    </source>
</reference>
<evidence type="ECO:0000313" key="1">
    <source>
        <dbReference type="EMBL" id="KTR54206.1"/>
    </source>
</evidence>
<gene>
    <name evidence="1" type="ORF">NS359_00430</name>
</gene>
<dbReference type="Pfam" id="PF18844">
    <property type="entry name" value="baeRF_family2"/>
    <property type="match status" value="1"/>
</dbReference>
<dbReference type="RefSeq" id="WP_058748539.1">
    <property type="nucleotide sequence ID" value="NZ_LDRC01000004.1"/>
</dbReference>
<name>A0A147DUH2_9MICO</name>
<dbReference type="PATRIC" id="fig|465820.4.peg.1731"/>
<dbReference type="AlphaFoldDB" id="A0A147DUH2"/>
<evidence type="ECO:0000313" key="2">
    <source>
        <dbReference type="Proteomes" id="UP000072763"/>
    </source>
</evidence>
<protein>
    <recommendedName>
        <fullName evidence="3">Peptide chain release factor 1</fullName>
    </recommendedName>
</protein>
<dbReference type="STRING" id="465820.NS263_07605"/>
<proteinExistence type="predicted"/>
<evidence type="ECO:0008006" key="3">
    <source>
        <dbReference type="Google" id="ProtNLM"/>
    </source>
</evidence>
<dbReference type="OrthoDB" id="5179393at2"/>
<sequence length="388" mass="41034">MVQTSRETSALQPEVVQALQTPGTWAWAYVDASGNREDPRRIAALQRRTVSDALAGQGCSERAAQIIEEELVEQPGVPAPVARYVLVRDDELVLSEVLPGHLHGQESIGTGAVPDLLPLLAHRPFDLPFTVVTVGREGGGFRSYRLGHAPTGAAEDEQRVQGRTDTLHKAKSGAGWKQPHWHQHAEEIWKQTAGEVAAAIEETVRATSPRLIVLAGDVRARELLRGELSTSTRALVTEVAVDPRADDASEKALVQHVDLALARVLASRRHDVQDLLRTHEGRGDNESVSGLGSVVSALQQAQAAVVALDAGALGDRTLYALDAAPWIATAPEQAAGATVLGQVPAVCALVRAIVLTDAELVLVNAASLPSGAPASALLRWPVGPAVPA</sequence>
<organism evidence="1 2">
    <name type="scientific">Curtobacterium oceanosedimentum</name>
    <dbReference type="NCBI Taxonomy" id="465820"/>
    <lineage>
        <taxon>Bacteria</taxon>
        <taxon>Bacillati</taxon>
        <taxon>Actinomycetota</taxon>
        <taxon>Actinomycetes</taxon>
        <taxon>Micrococcales</taxon>
        <taxon>Microbacteriaceae</taxon>
        <taxon>Curtobacterium</taxon>
    </lineage>
</organism>
<comment type="caution">
    <text evidence="1">The sequence shown here is derived from an EMBL/GenBank/DDBJ whole genome shotgun (WGS) entry which is preliminary data.</text>
</comment>
<dbReference type="InterPro" id="IPR040701">
    <property type="entry name" value="Bact_RF_family2"/>
</dbReference>
<dbReference type="Proteomes" id="UP000072763">
    <property type="component" value="Unassembled WGS sequence"/>
</dbReference>
<dbReference type="EMBL" id="LDRC01000004">
    <property type="protein sequence ID" value="KTR54206.1"/>
    <property type="molecule type" value="Genomic_DNA"/>
</dbReference>